<protein>
    <recommendedName>
        <fullName evidence="3">Lipoprotein</fullName>
    </recommendedName>
</protein>
<evidence type="ECO:0008006" key="3">
    <source>
        <dbReference type="Google" id="ProtNLM"/>
    </source>
</evidence>
<reference evidence="2" key="1">
    <citation type="journal article" date="2011" name="BMC Genomics">
        <title>Shotgun sequencing of Yersinia enterocolitica strain W22703 (biotype 2, serotype O:9): genomic evidence for oscillation between invertebrates and mammals.</title>
        <authorList>
            <person name="Fuchs T.M."/>
            <person name="Brandt K."/>
            <person name="Starke M."/>
            <person name="Rattei T."/>
        </authorList>
    </citation>
    <scope>NUCLEOTIDE SEQUENCE</scope>
</reference>
<evidence type="ECO:0000256" key="1">
    <source>
        <dbReference type="SAM" id="SignalP"/>
    </source>
</evidence>
<dbReference type="EMBL" id="FR718771">
    <property type="protein sequence ID" value="CBX74098.1"/>
    <property type="molecule type" value="Genomic_DNA"/>
</dbReference>
<sequence>MFTKHTLIYSLALLASVFLLTGCPPPPDLTQWQRPNSTVNDARVAMEQCGVPLPGPQPDFTDNETVLYYHCMEQQGFVLNMVLRFVTFTNKRLPVLHKNREEQ</sequence>
<proteinExistence type="predicted"/>
<feature type="signal peptide" evidence="1">
    <location>
        <begin position="1"/>
        <end position="21"/>
    </location>
</feature>
<keyword evidence="1" id="KW-0732">Signal</keyword>
<gene>
    <name evidence="2" type="ORF">YEW_KF44250</name>
</gene>
<feature type="chain" id="PRO_5003311900" description="Lipoprotein" evidence="1">
    <location>
        <begin position="22"/>
        <end position="103"/>
    </location>
</feature>
<accession>F4N7P0</accession>
<dbReference type="PROSITE" id="PS51257">
    <property type="entry name" value="PROKAR_LIPOPROTEIN"/>
    <property type="match status" value="1"/>
</dbReference>
<organism evidence="2">
    <name type="scientific">Yersinia enterocolitica W22703</name>
    <dbReference type="NCBI Taxonomy" id="913028"/>
    <lineage>
        <taxon>Bacteria</taxon>
        <taxon>Pseudomonadati</taxon>
        <taxon>Pseudomonadota</taxon>
        <taxon>Gammaproteobacteria</taxon>
        <taxon>Enterobacterales</taxon>
        <taxon>Yersiniaceae</taxon>
        <taxon>Yersinia</taxon>
    </lineage>
</organism>
<evidence type="ECO:0000313" key="2">
    <source>
        <dbReference type="EMBL" id="CBX74098.1"/>
    </source>
</evidence>
<name>F4N7P0_YEREN</name>
<dbReference type="AlphaFoldDB" id="F4N7P0"/>